<dbReference type="FunFam" id="3.10.100.10:FF:000031">
    <property type="entry name" value="macrophage mannose receptor 1"/>
    <property type="match status" value="1"/>
</dbReference>
<evidence type="ECO:0000256" key="13">
    <source>
        <dbReference type="SAM" id="Phobius"/>
    </source>
</evidence>
<evidence type="ECO:0000256" key="3">
    <source>
        <dbReference type="ARBA" id="ARBA00022583"/>
    </source>
</evidence>
<feature type="disulfide bond" evidence="12">
    <location>
        <begin position="189"/>
        <end position="215"/>
    </location>
</feature>
<dbReference type="InterPro" id="IPR016186">
    <property type="entry name" value="C-type_lectin-like/link_sf"/>
</dbReference>
<evidence type="ECO:0000256" key="1">
    <source>
        <dbReference type="ARBA" id="ARBA00004141"/>
    </source>
</evidence>
<dbReference type="Gene3D" id="2.80.10.50">
    <property type="match status" value="1"/>
</dbReference>
<protein>
    <recommendedName>
        <fullName evidence="18">Macrophage mannose receptor 1-like</fullName>
    </recommendedName>
</protein>
<dbReference type="PROSITE" id="PS50041">
    <property type="entry name" value="C_TYPE_LECTIN_2"/>
    <property type="match status" value="8"/>
</dbReference>
<gene>
    <name evidence="16" type="ORF">P4O66_008249</name>
</gene>
<dbReference type="FunFam" id="2.80.10.50:FF:000032">
    <property type="entry name" value="macrophage mannose receptor 1"/>
    <property type="match status" value="1"/>
</dbReference>
<evidence type="ECO:0000256" key="10">
    <source>
        <dbReference type="ARBA" id="ARBA00023170"/>
    </source>
</evidence>
<feature type="domain" description="C-type lectin" evidence="14">
    <location>
        <begin position="804"/>
        <end position="919"/>
    </location>
</feature>
<comment type="caution">
    <text evidence="16">The sequence shown here is derived from an EMBL/GenBank/DDBJ whole genome shotgun (WGS) entry which is preliminary data.</text>
</comment>
<feature type="domain" description="C-type lectin" evidence="14">
    <location>
        <begin position="527"/>
        <end position="642"/>
    </location>
</feature>
<keyword evidence="11" id="KW-0325">Glycoprotein</keyword>
<feature type="domain" description="C-type lectin" evidence="14">
    <location>
        <begin position="946"/>
        <end position="1106"/>
    </location>
</feature>
<dbReference type="InterPro" id="IPR000562">
    <property type="entry name" value="FN_type2_dom"/>
</dbReference>
<evidence type="ECO:0000256" key="8">
    <source>
        <dbReference type="ARBA" id="ARBA00023136"/>
    </source>
</evidence>
<dbReference type="InterPro" id="IPR016187">
    <property type="entry name" value="CTDL_fold"/>
</dbReference>
<evidence type="ECO:0008006" key="18">
    <source>
        <dbReference type="Google" id="ProtNLM"/>
    </source>
</evidence>
<dbReference type="GO" id="GO:0046873">
    <property type="term" value="F:metal ion transmembrane transporter activity"/>
    <property type="evidence" value="ECO:0007669"/>
    <property type="project" value="InterPro"/>
</dbReference>
<dbReference type="InterPro" id="IPR003689">
    <property type="entry name" value="ZIP"/>
</dbReference>
<dbReference type="FunFam" id="3.10.100.10:FF:000027">
    <property type="entry name" value="Mannose receptor, C type 1"/>
    <property type="match status" value="1"/>
</dbReference>
<dbReference type="FunFam" id="2.10.10.10:FF:000001">
    <property type="entry name" value="Fibronectin 1a isoform 1"/>
    <property type="match status" value="1"/>
</dbReference>
<feature type="transmembrane region" description="Helical" evidence="13">
    <location>
        <begin position="2056"/>
        <end position="2077"/>
    </location>
</feature>
<dbReference type="GO" id="GO:0016020">
    <property type="term" value="C:membrane"/>
    <property type="evidence" value="ECO:0007669"/>
    <property type="project" value="UniProtKB-SubCell"/>
</dbReference>
<evidence type="ECO:0000256" key="9">
    <source>
        <dbReference type="ARBA" id="ARBA00023157"/>
    </source>
</evidence>
<dbReference type="CDD" id="cd00037">
    <property type="entry name" value="CLECT"/>
    <property type="match status" value="8"/>
</dbReference>
<feature type="transmembrane region" description="Helical" evidence="13">
    <location>
        <begin position="1820"/>
        <end position="1841"/>
    </location>
</feature>
<dbReference type="PROSITE" id="PS00615">
    <property type="entry name" value="C_TYPE_LECTIN_1"/>
    <property type="match status" value="3"/>
</dbReference>
<dbReference type="InterPro" id="IPR035992">
    <property type="entry name" value="Ricin_B-like_lectins"/>
</dbReference>
<keyword evidence="8 13" id="KW-0472">Membrane</keyword>
<reference evidence="16" key="1">
    <citation type="submission" date="2023-03" db="EMBL/GenBank/DDBJ databases">
        <title>Electrophorus voltai genome.</title>
        <authorList>
            <person name="Bian C."/>
        </authorList>
    </citation>
    <scope>NUCLEOTIDE SEQUENCE</scope>
    <source>
        <strain evidence="16">CB-2022</strain>
        <tissue evidence="16">Muscle</tissue>
    </source>
</reference>
<dbReference type="InterPro" id="IPR000772">
    <property type="entry name" value="Ricin_B_lectin"/>
</dbReference>
<dbReference type="Pfam" id="PF00040">
    <property type="entry name" value="fn2"/>
    <property type="match status" value="1"/>
</dbReference>
<dbReference type="FunFam" id="3.10.100.10:FF:000016">
    <property type="entry name" value="macrophage mannose receptor 1"/>
    <property type="match status" value="1"/>
</dbReference>
<feature type="disulfide bond" evidence="12">
    <location>
        <begin position="203"/>
        <end position="230"/>
    </location>
</feature>
<keyword evidence="6" id="KW-0677">Repeat</keyword>
<dbReference type="InterPro" id="IPR036943">
    <property type="entry name" value="FN_type2_sf"/>
</dbReference>
<organism evidence="16 17">
    <name type="scientific">Electrophorus voltai</name>
    <dbReference type="NCBI Taxonomy" id="2609070"/>
    <lineage>
        <taxon>Eukaryota</taxon>
        <taxon>Metazoa</taxon>
        <taxon>Chordata</taxon>
        <taxon>Craniata</taxon>
        <taxon>Vertebrata</taxon>
        <taxon>Euteleostomi</taxon>
        <taxon>Actinopterygii</taxon>
        <taxon>Neopterygii</taxon>
        <taxon>Teleostei</taxon>
        <taxon>Ostariophysi</taxon>
        <taxon>Gymnotiformes</taxon>
        <taxon>Gymnotoidei</taxon>
        <taxon>Gymnotidae</taxon>
        <taxon>Electrophorus</taxon>
    </lineage>
</organism>
<evidence type="ECO:0000313" key="17">
    <source>
        <dbReference type="Proteomes" id="UP001239994"/>
    </source>
</evidence>
<evidence type="ECO:0000256" key="11">
    <source>
        <dbReference type="ARBA" id="ARBA00023180"/>
    </source>
</evidence>
<evidence type="ECO:0000259" key="14">
    <source>
        <dbReference type="PROSITE" id="PS50041"/>
    </source>
</evidence>
<dbReference type="InterPro" id="IPR018378">
    <property type="entry name" value="C-type_lectin_CS"/>
</dbReference>
<dbReference type="PROSITE" id="PS50231">
    <property type="entry name" value="RICIN_B_LECTIN"/>
    <property type="match status" value="1"/>
</dbReference>
<dbReference type="SUPFAM" id="SSF50370">
    <property type="entry name" value="Ricin B-like lectins"/>
    <property type="match status" value="1"/>
</dbReference>
<proteinExistence type="predicted"/>
<keyword evidence="7 13" id="KW-1133">Transmembrane helix</keyword>
<dbReference type="SMART" id="SM00458">
    <property type="entry name" value="RICIN"/>
    <property type="match status" value="1"/>
</dbReference>
<accession>A0AAD9DWV3</accession>
<dbReference type="PANTHER" id="PTHR22803">
    <property type="entry name" value="MANNOSE, PHOSPHOLIPASE, LECTIN RECEPTOR RELATED"/>
    <property type="match status" value="1"/>
</dbReference>
<feature type="transmembrane region" description="Helical" evidence="13">
    <location>
        <begin position="21"/>
        <end position="39"/>
    </location>
</feature>
<dbReference type="Pfam" id="PF00059">
    <property type="entry name" value="Lectin_C"/>
    <property type="match status" value="8"/>
</dbReference>
<keyword evidence="9 12" id="KW-1015">Disulfide bond</keyword>
<keyword evidence="4 13" id="KW-0812">Transmembrane</keyword>
<dbReference type="Gene3D" id="3.10.100.10">
    <property type="entry name" value="Mannose-Binding Protein A, subunit A"/>
    <property type="match status" value="8"/>
</dbReference>
<comment type="subcellular location">
    <subcellularLocation>
        <location evidence="1">Membrane</location>
        <topology evidence="1">Multi-pass membrane protein</topology>
    </subcellularLocation>
    <subcellularLocation>
        <location evidence="2">Membrane</location>
        <topology evidence="2">Single-pass membrane protein</topology>
    </subcellularLocation>
</comment>
<feature type="transmembrane region" description="Helical" evidence="13">
    <location>
        <begin position="2089"/>
        <end position="2112"/>
    </location>
</feature>
<feature type="transmembrane region" description="Helical" evidence="13">
    <location>
        <begin position="1411"/>
        <end position="1434"/>
    </location>
</feature>
<dbReference type="InterPro" id="IPR001304">
    <property type="entry name" value="C-type_lectin-like"/>
</dbReference>
<feature type="domain" description="C-type lectin" evidence="14">
    <location>
        <begin position="1268"/>
        <end position="1383"/>
    </location>
</feature>
<keyword evidence="17" id="KW-1185">Reference proteome</keyword>
<dbReference type="Pfam" id="PF18292">
    <property type="entry name" value="ZIP4_domain"/>
    <property type="match status" value="1"/>
</dbReference>
<evidence type="ECO:0000256" key="7">
    <source>
        <dbReference type="ARBA" id="ARBA00022989"/>
    </source>
</evidence>
<feature type="domain" description="C-type lectin" evidence="14">
    <location>
        <begin position="385"/>
        <end position="502"/>
    </location>
</feature>
<dbReference type="Pfam" id="PF02535">
    <property type="entry name" value="Zip"/>
    <property type="match status" value="1"/>
</dbReference>
<sequence length="2118" mass="238026">MEESTLPTRDQSIRELNMKKFSFRLFVLLCLCMALHYTVQLDSSAFIIYNEAHNKCTRAAEGNAVQAGDCDPTAETQHFRWISSSRLISVSHKLCLGAQDLKEWVRVVLVPCNELSPTQMWECKNETLFGLKGQPLHFNYGNRHEPNVLLYTGTGSWSRWQIYGTKENLCSHGYEELFTIGGNSFGSPCHFPFKFGEKWYAECTLEGRADGLSWCSTESDYSKDNKWGFCPTKSMSGWDTDPVTGVLYQRNTQSVLTWHQARKSCQQQSADLLSIVELHEQTYISGLTNILGSSLWIGLNSLDFDSGWQWSNGNPFRYLNWAPGHPSLEPGLNCAALNAGKASKWESMACSKKLGYICRKGNSTAIIPSTGKDQLSFCPAGWVPYASHCYSLQRSKMMWKDALAACHKEGADLASIHNIEEYSFLISQSGYSPNDELWIGLNDQKTQNLFEWSDRTHVTFAMWVVGEPSHAVNHREDCVLMKGKEGKWADHMCEKEHGYICKKKASSKPAGSPELVSPGCPTGWIRFSSFCYSIAVEAKTFNESKSSCGQKKADLVQVNDRYENAFMISQVGLRPEKYFWIGLSNNERAERFEWTNKETVKFTHFNVGMPDKHRGCVAMLTGISAGLWDVISCDQKQKYICKKIAEGVTTTNVPPTTQPLSCPSKWIKKDSANCIREYNNKIDNKKTWNEARDYCRAIGGDLASFHSQSESDSLPYKSNSDPAWIGFSSLDANIGFVWTDGTPSDYENWGFGEPNNYNDNEHCAEVTLFYGQRWNDRDCEAFNDWICQIRLADFNITADGWIEFSGYQYFINKNALSMEDARDFCKKNHSDLIVITGQTERRFIWKQISRSLENQYYIGMTVGLDKSFSWLDGSPVVFTAWNQNEPNFANNDENCVTIYKDMGFWNDINCGVQLPSICKRSINFTPNTMAPVTAPTGGCAPEWISFQGKCYKFLGKDNEKTWHDARQFCISQGGNLVSIGSQAEQAFLTTMMFTTYDDMWIGLNDVNWEMRFLWTDGKGVQFTNWAKGHPVSVPYGRTVFGSNASAFFLLQTHNSTHLNILLYMLLHILHDTGNDFDCVIMVRKTNRITGMWKVEDCNEKRGFICKRNIDSQIQVPVTSASPQAYFALGNNSYKLQTEKMNWDEARRQCRADDADLASVLDSITQALTILRIDRSKQPTWIGLNSFLTEGQYHWVDNWMLSYVNWGKGEPSQNKACVYIDTDGYWKTANCSNTYYSLCKRSPDVAPSEPPQLPGNCPEPKRHKTWIPFRGHCYAFMASRRENWAHATVECIRMGASLVSVENGLESQFIHKNLEILQDEAPSFWIGMHRSHEGNWMWIDNAVVDYTSWGPRMPGSHGDCIDVRADTGLWFTSPCSNYRSFICKTAKVIPPTEKQPDPGKYTLSVHEAPHGYLGITIAVVLVITAVAGLAAFLFFKRASIPVIGECTFDNTLYINSPDRSITTVDTKGLQPLNYETEAASTNPLKVAQANLLIRGFHPCSGIPSLHFSLPPEPEGRGTFPSSATGSTVKEGRTYSASCVCVGEGLGERTCAFVCGSVMPTLCRLWTLLGLLVALSNWSLSATEGEGALQKEDVATLVSDIFRALQCPEHIDGTHHLCYKCLPQDWLLSVQENDRKDYLSGEEYLKFSTVLLCYIINMRQLCSPNVSSSPLPPDYSYCVWALTTLHSLEDESFLSANETESILKLINQNYQPEERPTSKYTQCIDAAHLMEEVGVTDNRGVESSSVPRLAAAIIYHLRKGHCVSRRNLPSPAFFTDYIFQSLNRTSDLHVKEYGYSTVAVLLITLGSMLGICLIFFNSCQETYALLLQMFVGLAVGTLSGDALFHLIPQLNYSISAFVYTLEILGLHEDSQHFDPKLTKENDYLWKVAGIITGIYGFFLIERVFSFGMSSHGHGHLHDLSVELNCNEEGQHGKSVSTLQLRTVEERECTERQSVEPSINQQQKQGMPLLAVMVVVGDSLHNFADGLVVGAAFSSSVKTGMATTVAILCHEVPHEMGDFAVLLSSGLPLKRAALMNVLSTLTAFAGLYVSLFVSSHTEVQQWIFTVTAGLFLYLSLVKLMPEMSRVQSPHPYLVFFLQNIGLLLGWACLLLLALFENKLTF</sequence>
<dbReference type="CDD" id="cd23407">
    <property type="entry name" value="beta-trefoil_Ricin_MRC1"/>
    <property type="match status" value="1"/>
</dbReference>
<dbReference type="Pfam" id="PF24562">
    <property type="entry name" value="CysR_MRC2_N"/>
    <property type="match status" value="1"/>
</dbReference>
<feature type="transmembrane region" description="Helical" evidence="13">
    <location>
        <begin position="1791"/>
        <end position="1814"/>
    </location>
</feature>
<feature type="domain" description="Fibronectin type-II" evidence="15">
    <location>
        <begin position="184"/>
        <end position="232"/>
    </location>
</feature>
<evidence type="ECO:0000256" key="12">
    <source>
        <dbReference type="PROSITE-ProRule" id="PRU00479"/>
    </source>
</evidence>
<dbReference type="SMART" id="SM00034">
    <property type="entry name" value="CLECT"/>
    <property type="match status" value="8"/>
</dbReference>
<evidence type="ECO:0000256" key="4">
    <source>
        <dbReference type="ARBA" id="ARBA00022692"/>
    </source>
</evidence>
<evidence type="ECO:0000259" key="15">
    <source>
        <dbReference type="PROSITE" id="PS51092"/>
    </source>
</evidence>
<dbReference type="PROSITE" id="PS51092">
    <property type="entry name" value="FN2_2"/>
    <property type="match status" value="1"/>
</dbReference>
<feature type="transmembrane region" description="Helical" evidence="13">
    <location>
        <begin position="2030"/>
        <end position="2050"/>
    </location>
</feature>
<feature type="domain" description="C-type lectin" evidence="14">
    <location>
        <begin position="670"/>
        <end position="788"/>
    </location>
</feature>
<dbReference type="InterPro" id="IPR050111">
    <property type="entry name" value="C-type_lectin/snaclec_domain"/>
</dbReference>
<dbReference type="Gene3D" id="2.10.10.10">
    <property type="entry name" value="Fibronectin, type II, collagen-binding"/>
    <property type="match status" value="1"/>
</dbReference>
<dbReference type="InterPro" id="IPR041137">
    <property type="entry name" value="ZIP4_N"/>
</dbReference>
<keyword evidence="10" id="KW-0675">Receptor</keyword>
<dbReference type="PROSITE" id="PS00023">
    <property type="entry name" value="FN2_1"/>
    <property type="match status" value="1"/>
</dbReference>
<evidence type="ECO:0000256" key="5">
    <source>
        <dbReference type="ARBA" id="ARBA00022729"/>
    </source>
</evidence>
<evidence type="ECO:0000313" key="16">
    <source>
        <dbReference type="EMBL" id="KAK1796936.1"/>
    </source>
</evidence>
<dbReference type="SMART" id="SM00059">
    <property type="entry name" value="FN2"/>
    <property type="match status" value="1"/>
</dbReference>
<feature type="transmembrane region" description="Helical" evidence="13">
    <location>
        <begin position="1881"/>
        <end position="1898"/>
    </location>
</feature>
<dbReference type="EMBL" id="JAROKS010000014">
    <property type="protein sequence ID" value="KAK1796936.1"/>
    <property type="molecule type" value="Genomic_DNA"/>
</dbReference>
<feature type="domain" description="C-type lectin" evidence="14">
    <location>
        <begin position="1128"/>
        <end position="1239"/>
    </location>
</feature>
<dbReference type="FunFam" id="3.10.100.10:FF:000023">
    <property type="entry name" value="Macrophage mannose receptor 1"/>
    <property type="match status" value="1"/>
</dbReference>
<evidence type="ECO:0000256" key="6">
    <source>
        <dbReference type="ARBA" id="ARBA00022737"/>
    </source>
</evidence>
<dbReference type="GO" id="GO:0006897">
    <property type="term" value="P:endocytosis"/>
    <property type="evidence" value="ECO:0007669"/>
    <property type="project" value="UniProtKB-KW"/>
</dbReference>
<dbReference type="Proteomes" id="UP001239994">
    <property type="component" value="Unassembled WGS sequence"/>
</dbReference>
<keyword evidence="3" id="KW-0254">Endocytosis</keyword>
<dbReference type="CDD" id="cd00062">
    <property type="entry name" value="FN2"/>
    <property type="match status" value="1"/>
</dbReference>
<dbReference type="SUPFAM" id="SSF56436">
    <property type="entry name" value="C-type lectin-like"/>
    <property type="match status" value="8"/>
</dbReference>
<evidence type="ECO:0000256" key="2">
    <source>
        <dbReference type="ARBA" id="ARBA00004167"/>
    </source>
</evidence>
<keyword evidence="5" id="KW-0732">Signal</keyword>
<feature type="domain" description="C-type lectin" evidence="14">
    <location>
        <begin position="243"/>
        <end position="359"/>
    </location>
</feature>
<name>A0AAD9DWV3_9TELE</name>
<dbReference type="PRINTS" id="PR00013">
    <property type="entry name" value="FNTYPEII"/>
</dbReference>